<evidence type="ECO:0000313" key="3">
    <source>
        <dbReference type="Proteomes" id="UP000323506"/>
    </source>
</evidence>
<dbReference type="InterPro" id="IPR008896">
    <property type="entry name" value="TIC214"/>
</dbReference>
<evidence type="ECO:0000256" key="1">
    <source>
        <dbReference type="ARBA" id="ARBA00004141"/>
    </source>
</evidence>
<reference evidence="2 3" key="1">
    <citation type="submission" date="2019-06" db="EMBL/GenBank/DDBJ databases">
        <title>WGS assembly of Gossypium darwinii.</title>
        <authorList>
            <person name="Chen Z.J."/>
            <person name="Sreedasyam A."/>
            <person name="Ando A."/>
            <person name="Song Q."/>
            <person name="De L."/>
            <person name="Hulse-Kemp A."/>
            <person name="Ding M."/>
            <person name="Ye W."/>
            <person name="Kirkbride R."/>
            <person name="Jenkins J."/>
            <person name="Plott C."/>
            <person name="Lovell J."/>
            <person name="Lin Y.-M."/>
            <person name="Vaughn R."/>
            <person name="Liu B."/>
            <person name="Li W."/>
            <person name="Simpson S."/>
            <person name="Scheffler B."/>
            <person name="Saski C."/>
            <person name="Grover C."/>
            <person name="Hu G."/>
            <person name="Conover J."/>
            <person name="Carlson J."/>
            <person name="Shu S."/>
            <person name="Boston L."/>
            <person name="Williams M."/>
            <person name="Peterson D."/>
            <person name="Mcgee K."/>
            <person name="Jones D."/>
            <person name="Wendel J."/>
            <person name="Stelly D."/>
            <person name="Grimwood J."/>
            <person name="Schmutz J."/>
        </authorList>
    </citation>
    <scope>NUCLEOTIDE SEQUENCE [LARGE SCALE GENOMIC DNA]</scope>
    <source>
        <strain evidence="2">1808015.09</strain>
    </source>
</reference>
<sequence>MECHNNFFIHVKFSNFWGNDTKIYIFFTPEKLFYDELYTDWSFINELKRRNFRKEFIKRVKSLDKESFDLGIPEKRTRFSNNETKREYLPKLYSCMDPTAEESKNGVLL</sequence>
<protein>
    <submittedName>
        <fullName evidence="2">Uncharacterized protein</fullName>
    </submittedName>
</protein>
<dbReference type="GO" id="GO:0016020">
    <property type="term" value="C:membrane"/>
    <property type="evidence" value="ECO:0007669"/>
    <property type="project" value="UniProtKB-SubCell"/>
</dbReference>
<accession>A0A5D2A848</accession>
<dbReference type="AlphaFoldDB" id="A0A5D2A848"/>
<evidence type="ECO:0000313" key="2">
    <source>
        <dbReference type="EMBL" id="TYG40258.1"/>
    </source>
</evidence>
<proteinExistence type="predicted"/>
<gene>
    <name evidence="2" type="ORF">ES288_D12G078800v1</name>
</gene>
<organism evidence="2 3">
    <name type="scientific">Gossypium darwinii</name>
    <name type="common">Darwin's cotton</name>
    <name type="synonym">Gossypium barbadense var. darwinii</name>
    <dbReference type="NCBI Taxonomy" id="34276"/>
    <lineage>
        <taxon>Eukaryota</taxon>
        <taxon>Viridiplantae</taxon>
        <taxon>Streptophyta</taxon>
        <taxon>Embryophyta</taxon>
        <taxon>Tracheophyta</taxon>
        <taxon>Spermatophyta</taxon>
        <taxon>Magnoliopsida</taxon>
        <taxon>eudicotyledons</taxon>
        <taxon>Gunneridae</taxon>
        <taxon>Pentapetalae</taxon>
        <taxon>rosids</taxon>
        <taxon>malvids</taxon>
        <taxon>Malvales</taxon>
        <taxon>Malvaceae</taxon>
        <taxon>Malvoideae</taxon>
        <taxon>Gossypium</taxon>
    </lineage>
</organism>
<name>A0A5D2A848_GOSDA</name>
<dbReference type="EMBL" id="CM017712">
    <property type="protein sequence ID" value="TYG40258.1"/>
    <property type="molecule type" value="Genomic_DNA"/>
</dbReference>
<comment type="subcellular location">
    <subcellularLocation>
        <location evidence="1">Membrane</location>
        <topology evidence="1">Multi-pass membrane protein</topology>
    </subcellularLocation>
</comment>
<dbReference type="Pfam" id="PF05758">
    <property type="entry name" value="Ycf1"/>
    <property type="match status" value="1"/>
</dbReference>
<dbReference type="Proteomes" id="UP000323506">
    <property type="component" value="Chromosome D12"/>
</dbReference>
<keyword evidence="3" id="KW-1185">Reference proteome</keyword>